<feature type="transmembrane region" description="Helical" evidence="2">
    <location>
        <begin position="380"/>
        <end position="405"/>
    </location>
</feature>
<feature type="compositionally biased region" description="Polar residues" evidence="1">
    <location>
        <begin position="85"/>
        <end position="97"/>
    </location>
</feature>
<evidence type="ECO:0000259" key="3">
    <source>
        <dbReference type="Pfam" id="PF20153"/>
    </source>
</evidence>
<evidence type="ECO:0000313" key="5">
    <source>
        <dbReference type="Proteomes" id="UP001385951"/>
    </source>
</evidence>
<accession>A0AAW0F8X8</accession>
<dbReference type="Pfam" id="PF20153">
    <property type="entry name" value="DUF6535"/>
    <property type="match status" value="1"/>
</dbReference>
<gene>
    <name evidence="4" type="ORF">QCA50_019573</name>
</gene>
<feature type="region of interest" description="Disordered" evidence="1">
    <location>
        <begin position="161"/>
        <end position="187"/>
    </location>
</feature>
<feature type="compositionally biased region" description="Polar residues" evidence="1">
    <location>
        <begin position="121"/>
        <end position="130"/>
    </location>
</feature>
<keyword evidence="5" id="KW-1185">Reference proteome</keyword>
<reference evidence="4 5" key="1">
    <citation type="submission" date="2022-09" db="EMBL/GenBank/DDBJ databases">
        <authorList>
            <person name="Palmer J.M."/>
        </authorList>
    </citation>
    <scope>NUCLEOTIDE SEQUENCE [LARGE SCALE GENOMIC DNA]</scope>
    <source>
        <strain evidence="4 5">DSM 7382</strain>
    </source>
</reference>
<feature type="compositionally biased region" description="Polar residues" evidence="1">
    <location>
        <begin position="61"/>
        <end position="70"/>
    </location>
</feature>
<organism evidence="4 5">
    <name type="scientific">Cerrena zonata</name>
    <dbReference type="NCBI Taxonomy" id="2478898"/>
    <lineage>
        <taxon>Eukaryota</taxon>
        <taxon>Fungi</taxon>
        <taxon>Dikarya</taxon>
        <taxon>Basidiomycota</taxon>
        <taxon>Agaricomycotina</taxon>
        <taxon>Agaricomycetes</taxon>
        <taxon>Polyporales</taxon>
        <taxon>Cerrenaceae</taxon>
        <taxon>Cerrena</taxon>
    </lineage>
</organism>
<feature type="domain" description="DUF6535" evidence="3">
    <location>
        <begin position="196"/>
        <end position="374"/>
    </location>
</feature>
<dbReference type="EMBL" id="JASBNA010000088">
    <property type="protein sequence ID" value="KAK7677460.1"/>
    <property type="molecule type" value="Genomic_DNA"/>
</dbReference>
<proteinExistence type="predicted"/>
<feature type="compositionally biased region" description="Basic and acidic residues" evidence="1">
    <location>
        <begin position="105"/>
        <end position="115"/>
    </location>
</feature>
<feature type="compositionally biased region" description="Low complexity" evidence="1">
    <location>
        <begin position="16"/>
        <end position="26"/>
    </location>
</feature>
<evidence type="ECO:0000256" key="1">
    <source>
        <dbReference type="SAM" id="MobiDB-lite"/>
    </source>
</evidence>
<keyword evidence="2" id="KW-1133">Transmembrane helix</keyword>
<dbReference type="Proteomes" id="UP001385951">
    <property type="component" value="Unassembled WGS sequence"/>
</dbReference>
<evidence type="ECO:0000256" key="2">
    <source>
        <dbReference type="SAM" id="Phobius"/>
    </source>
</evidence>
<feature type="compositionally biased region" description="Basic and acidic residues" evidence="1">
    <location>
        <begin position="172"/>
        <end position="187"/>
    </location>
</feature>
<sequence length="780" mass="88355">MPSSSRTSRRRRRSRTSALSNASSSDSDGDPIDVSPSRHNDEVPEVERSANENEDSGPDLAQTTPQVGSSQPHQDTPTPPQQPQETEGTSVRSNLSNPDFDEVAEVERSENEHKNSVPGLAQTTSEIENSQPHQAAPTHPQQPQQTETNTVPVDATVASNQNQQVVEQSPPIDKDTSPSTEDKVHRVKIEPDRTGWGRISDLIRQYDRARVEDVKEDIDTLLVFAGLFSAVITAFIIESYKTLQQQPEDTTNQILLQLSAQLASLTVSGNLVNSTIPAFTTPSFVPMRFSVLINTLWLLSLVFALVTASLGILVKQWLHELMSCDTQDPHQQVELRFFREGGVQRWQVFEIAAALPLLLQLALLLFFIGLSAFFHDLNPVVTWVVTGVMILWLFFYLFTTFAPAFSSQCPYKTPMLKGILQQIRVGSHTWLKSLCWKLYTKIPETWPATKAGFQWLHRSLCMWSYAWVAHEETEVCKNDIWDLPTLVFSREILRGEQLEETITDCVRKCDVESLFRCMKDFSRGKRSVIQGVLPDVPQGLTRQTCELFASRISDFPFPPDDSGSLAELYLRMTYALSEAYRPGKDVPIPRSSLPFHVRLINDNQSSAVCSILTMYSVRYNTIENHPERVNYLLPYKINSDMQAYGIGARFVSNMVGAIRAICRRLWKQSDMNSDRDTMDNIFSWIEFLRSNSDPDIPIDPIALISTFVEILYLTPRVDRQEHQDILVEVMGELANILHDPDVSLRPRSRRESVELTHEYLVRLGLRNGQLALKLFDLICT</sequence>
<dbReference type="InterPro" id="IPR045338">
    <property type="entry name" value="DUF6535"/>
</dbReference>
<keyword evidence="2" id="KW-0472">Membrane</keyword>
<comment type="caution">
    <text evidence="4">The sequence shown here is derived from an EMBL/GenBank/DDBJ whole genome shotgun (WGS) entry which is preliminary data.</text>
</comment>
<feature type="transmembrane region" description="Helical" evidence="2">
    <location>
        <begin position="218"/>
        <end position="237"/>
    </location>
</feature>
<feature type="transmembrane region" description="Helical" evidence="2">
    <location>
        <begin position="348"/>
        <end position="374"/>
    </location>
</feature>
<feature type="compositionally biased region" description="Low complexity" evidence="1">
    <location>
        <begin position="131"/>
        <end position="146"/>
    </location>
</feature>
<feature type="region of interest" description="Disordered" evidence="1">
    <location>
        <begin position="1"/>
        <end position="148"/>
    </location>
</feature>
<feature type="compositionally biased region" description="Basic and acidic residues" evidence="1">
    <location>
        <begin position="36"/>
        <end position="51"/>
    </location>
</feature>
<protein>
    <recommendedName>
        <fullName evidence="3">DUF6535 domain-containing protein</fullName>
    </recommendedName>
</protein>
<dbReference type="AlphaFoldDB" id="A0AAW0F8X8"/>
<name>A0AAW0F8X8_9APHY</name>
<evidence type="ECO:0000313" key="4">
    <source>
        <dbReference type="EMBL" id="KAK7677460.1"/>
    </source>
</evidence>
<keyword evidence="2" id="KW-0812">Transmembrane</keyword>
<feature type="transmembrane region" description="Helical" evidence="2">
    <location>
        <begin position="291"/>
        <end position="314"/>
    </location>
</feature>